<keyword evidence="2" id="KW-1185">Reference proteome</keyword>
<proteinExistence type="predicted"/>
<evidence type="ECO:0000313" key="2">
    <source>
        <dbReference type="Proteomes" id="UP001201812"/>
    </source>
</evidence>
<protein>
    <submittedName>
        <fullName evidence="1">Uncharacterized protein</fullName>
    </submittedName>
</protein>
<sequence length="125" mass="14203">MYTDPLEAISPKAHHIEIKQRVRELKKNTRARIALLLGRVQQWVLNQPTTPDQEAVTEIALDPLHSAIVRKTVTVQAHSSNQSENQIRTLSAEIPTVTHIMTRESFDTECHQSLTWRISVGDKSD</sequence>
<gene>
    <name evidence="1" type="ORF">DdX_12592</name>
</gene>
<evidence type="ECO:0000313" key="1">
    <source>
        <dbReference type="EMBL" id="KAI1707213.1"/>
    </source>
</evidence>
<name>A0AAD4QX90_9BILA</name>
<organism evidence="1 2">
    <name type="scientific">Ditylenchus destructor</name>
    <dbReference type="NCBI Taxonomy" id="166010"/>
    <lineage>
        <taxon>Eukaryota</taxon>
        <taxon>Metazoa</taxon>
        <taxon>Ecdysozoa</taxon>
        <taxon>Nematoda</taxon>
        <taxon>Chromadorea</taxon>
        <taxon>Rhabditida</taxon>
        <taxon>Tylenchina</taxon>
        <taxon>Tylenchomorpha</taxon>
        <taxon>Sphaerularioidea</taxon>
        <taxon>Anguinidae</taxon>
        <taxon>Anguininae</taxon>
        <taxon>Ditylenchus</taxon>
    </lineage>
</organism>
<dbReference type="Proteomes" id="UP001201812">
    <property type="component" value="Unassembled WGS sequence"/>
</dbReference>
<reference evidence="1" key="1">
    <citation type="submission" date="2022-01" db="EMBL/GenBank/DDBJ databases">
        <title>Genome Sequence Resource for Two Populations of Ditylenchus destructor, the Migratory Endoparasitic Phytonematode.</title>
        <authorList>
            <person name="Zhang H."/>
            <person name="Lin R."/>
            <person name="Xie B."/>
        </authorList>
    </citation>
    <scope>NUCLEOTIDE SEQUENCE</scope>
    <source>
        <strain evidence="1">BazhouSP</strain>
    </source>
</reference>
<comment type="caution">
    <text evidence="1">The sequence shown here is derived from an EMBL/GenBank/DDBJ whole genome shotgun (WGS) entry which is preliminary data.</text>
</comment>
<accession>A0AAD4QX90</accession>
<dbReference type="AlphaFoldDB" id="A0AAD4QX90"/>
<dbReference type="EMBL" id="JAKKPZ010000042">
    <property type="protein sequence ID" value="KAI1707213.1"/>
    <property type="molecule type" value="Genomic_DNA"/>
</dbReference>